<dbReference type="RefSeq" id="WP_283414312.1">
    <property type="nucleotide sequence ID" value="NZ_FXUA01000008.1"/>
</dbReference>
<feature type="transmembrane region" description="Helical" evidence="1">
    <location>
        <begin position="36"/>
        <end position="55"/>
    </location>
</feature>
<protein>
    <recommendedName>
        <fullName evidence="4">Anti-sigma factor</fullName>
    </recommendedName>
</protein>
<keyword evidence="3" id="KW-1185">Reference proteome</keyword>
<organism evidence="2 3">
    <name type="scientific">Algoriphagus winogradskyi</name>
    <dbReference type="NCBI Taxonomy" id="237017"/>
    <lineage>
        <taxon>Bacteria</taxon>
        <taxon>Pseudomonadati</taxon>
        <taxon>Bacteroidota</taxon>
        <taxon>Cytophagia</taxon>
        <taxon>Cytophagales</taxon>
        <taxon>Cyclobacteriaceae</taxon>
        <taxon>Algoriphagus</taxon>
    </lineage>
</organism>
<keyword evidence="1" id="KW-0812">Transmembrane</keyword>
<dbReference type="EMBL" id="FXUA01000008">
    <property type="protein sequence ID" value="SMP32569.1"/>
    <property type="molecule type" value="Genomic_DNA"/>
</dbReference>
<sequence length="119" mass="13951">MQKIPKIKDFKAPDNYFDSLPDNIMDRIKPNRSINWMKYAAVAAVLVVSLGVWQFNSSNSQLETFSMDEEVNLYIESQFWTAEDVLSMVDNPEEILDQIIAEEMLYEVDNIDETDQNWY</sequence>
<accession>A0ABY1PG01</accession>
<name>A0ABY1PG01_9BACT</name>
<keyword evidence="1" id="KW-0472">Membrane</keyword>
<keyword evidence="1" id="KW-1133">Transmembrane helix</keyword>
<dbReference type="Proteomes" id="UP001157915">
    <property type="component" value="Unassembled WGS sequence"/>
</dbReference>
<evidence type="ECO:0000313" key="2">
    <source>
        <dbReference type="EMBL" id="SMP32569.1"/>
    </source>
</evidence>
<evidence type="ECO:0000256" key="1">
    <source>
        <dbReference type="SAM" id="Phobius"/>
    </source>
</evidence>
<comment type="caution">
    <text evidence="2">The sequence shown here is derived from an EMBL/GenBank/DDBJ whole genome shotgun (WGS) entry which is preliminary data.</text>
</comment>
<evidence type="ECO:0008006" key="4">
    <source>
        <dbReference type="Google" id="ProtNLM"/>
    </source>
</evidence>
<reference evidence="2 3" key="1">
    <citation type="submission" date="2017-05" db="EMBL/GenBank/DDBJ databases">
        <authorList>
            <person name="Varghese N."/>
            <person name="Submissions S."/>
        </authorList>
    </citation>
    <scope>NUCLEOTIDE SEQUENCE [LARGE SCALE GENOMIC DNA]</scope>
    <source>
        <strain evidence="2 3">DSM 15360</strain>
    </source>
</reference>
<evidence type="ECO:0000313" key="3">
    <source>
        <dbReference type="Proteomes" id="UP001157915"/>
    </source>
</evidence>
<proteinExistence type="predicted"/>
<gene>
    <name evidence="2" type="ORF">SAMN06265367_10848</name>
</gene>